<gene>
    <name evidence="7" type="ordered locus">AciX9_2370</name>
</gene>
<comment type="subcellular location">
    <subcellularLocation>
        <location evidence="1">Membrane</location>
        <topology evidence="1">Multi-pass membrane protein</topology>
    </subcellularLocation>
</comment>
<evidence type="ECO:0000256" key="3">
    <source>
        <dbReference type="ARBA" id="ARBA00022692"/>
    </source>
</evidence>
<evidence type="ECO:0000256" key="2">
    <source>
        <dbReference type="ARBA" id="ARBA00009012"/>
    </source>
</evidence>
<feature type="transmembrane region" description="Helical" evidence="6">
    <location>
        <begin position="48"/>
        <end position="68"/>
    </location>
</feature>
<organism evidence="8">
    <name type="scientific">Granulicella tundricola (strain ATCC BAA-1859 / DSM 23138 / MP5ACTX9)</name>
    <dbReference type="NCBI Taxonomy" id="1198114"/>
    <lineage>
        <taxon>Bacteria</taxon>
        <taxon>Pseudomonadati</taxon>
        <taxon>Acidobacteriota</taxon>
        <taxon>Terriglobia</taxon>
        <taxon>Terriglobales</taxon>
        <taxon>Acidobacteriaceae</taxon>
        <taxon>Granulicella</taxon>
    </lineage>
</organism>
<dbReference type="PaxDb" id="1198114-AciX9_2370"/>
<dbReference type="HOGENOM" id="CLU_036918_2_2_0"/>
<dbReference type="Proteomes" id="UP000000343">
    <property type="component" value="Chromosome"/>
</dbReference>
<evidence type="ECO:0000256" key="6">
    <source>
        <dbReference type="SAM" id="Phobius"/>
    </source>
</evidence>
<comment type="similarity">
    <text evidence="2">Belongs to the TMEM19 family.</text>
</comment>
<feature type="transmembrane region" description="Helical" evidence="6">
    <location>
        <begin position="21"/>
        <end position="42"/>
    </location>
</feature>
<evidence type="ECO:0000256" key="5">
    <source>
        <dbReference type="ARBA" id="ARBA00023136"/>
    </source>
</evidence>
<evidence type="ECO:0000256" key="1">
    <source>
        <dbReference type="ARBA" id="ARBA00004141"/>
    </source>
</evidence>
<feature type="transmembrane region" description="Helical" evidence="6">
    <location>
        <begin position="101"/>
        <end position="118"/>
    </location>
</feature>
<evidence type="ECO:0000313" key="7">
    <source>
        <dbReference type="EMBL" id="ADW69407.1"/>
    </source>
</evidence>
<dbReference type="EMBL" id="CP002480">
    <property type="protein sequence ID" value="ADW69407.1"/>
    <property type="molecule type" value="Genomic_DNA"/>
</dbReference>
<feature type="transmembrane region" description="Helical" evidence="6">
    <location>
        <begin position="204"/>
        <end position="227"/>
    </location>
</feature>
<reference evidence="8" key="1">
    <citation type="submission" date="2011-01" db="EMBL/GenBank/DDBJ databases">
        <title>Complete sequence of chromosome of Acidobacterium sp. MP5ACTX9.</title>
        <authorList>
            <consortium name="US DOE Joint Genome Institute"/>
            <person name="Lucas S."/>
            <person name="Copeland A."/>
            <person name="Lapidus A."/>
            <person name="Cheng J.-F."/>
            <person name="Goodwin L."/>
            <person name="Pitluck S."/>
            <person name="Teshima H."/>
            <person name="Detter J.C."/>
            <person name="Han C."/>
            <person name="Tapia R."/>
            <person name="Land M."/>
            <person name="Hauser L."/>
            <person name="Kyrpides N."/>
            <person name="Ivanova N."/>
            <person name="Ovchinnikova G."/>
            <person name="Pagani I."/>
            <person name="Rawat S.R."/>
            <person name="Mannisto M."/>
            <person name="Haggblom M.M."/>
            <person name="Woyke T."/>
        </authorList>
    </citation>
    <scope>NUCLEOTIDE SEQUENCE [LARGE SCALE GENOMIC DNA]</scope>
    <source>
        <strain evidence="8">MP5ACTX9</strain>
    </source>
</reference>
<keyword evidence="3 6" id="KW-0812">Transmembrane</keyword>
<feature type="transmembrane region" description="Helical" evidence="6">
    <location>
        <begin position="234"/>
        <end position="253"/>
    </location>
</feature>
<dbReference type="InterPro" id="IPR002794">
    <property type="entry name" value="DUF92_TMEM19"/>
</dbReference>
<keyword evidence="8" id="KW-1185">Reference proteome</keyword>
<dbReference type="AlphaFoldDB" id="E8X4J7"/>
<dbReference type="GO" id="GO:0016020">
    <property type="term" value="C:membrane"/>
    <property type="evidence" value="ECO:0007669"/>
    <property type="project" value="UniProtKB-SubCell"/>
</dbReference>
<sequence length="283" mass="28528">MEMENVWRKNISEARDRIQSRILVCVVSPLLVLLCLHGLTFGPAGGRAGIFNSLLALGISVAFALLAWKLGSATPGAAASGGAICLLLVQVGGGLVVRSGLLPLVALFILTFASTRAGRRKKTKSGLAESRKGRNAAQVMANLGAAGLVAGAGAGHPWVFVVLLAALVEATADTVSSEIGQAFGGEPVSLVSLRRVAVGTDGGVTLLGTMAGILGGALVALVGYGAMGIGLKGFAVALGCGAAGLFFDSILGATVERWGWLGNDLVNFTSTLFAAGLAFALLV</sequence>
<accession>E8X4J7</accession>
<keyword evidence="5 6" id="KW-0472">Membrane</keyword>
<keyword evidence="4 6" id="KW-1133">Transmembrane helix</keyword>
<evidence type="ECO:0000256" key="4">
    <source>
        <dbReference type="ARBA" id="ARBA00022989"/>
    </source>
</evidence>
<protein>
    <recommendedName>
        <fullName evidence="9">Integral membrane protein</fullName>
    </recommendedName>
</protein>
<evidence type="ECO:0000313" key="8">
    <source>
        <dbReference type="Proteomes" id="UP000000343"/>
    </source>
</evidence>
<feature type="transmembrane region" description="Helical" evidence="6">
    <location>
        <begin position="75"/>
        <end position="95"/>
    </location>
</feature>
<feature type="transmembrane region" description="Helical" evidence="6">
    <location>
        <begin position="139"/>
        <end position="168"/>
    </location>
</feature>
<evidence type="ECO:0008006" key="9">
    <source>
        <dbReference type="Google" id="ProtNLM"/>
    </source>
</evidence>
<proteinExistence type="inferred from homology"/>
<dbReference type="KEGG" id="acm:AciX9_2370"/>
<dbReference type="PANTHER" id="PTHR13353:SF5">
    <property type="entry name" value="TRANSMEMBRANE PROTEIN 19"/>
    <property type="match status" value="1"/>
</dbReference>
<dbReference type="RefSeq" id="WP_013580723.1">
    <property type="nucleotide sequence ID" value="NC_015064.1"/>
</dbReference>
<name>E8X4J7_GRATM</name>
<dbReference type="eggNOG" id="COG1836">
    <property type="taxonomic scope" value="Bacteria"/>
</dbReference>
<feature type="transmembrane region" description="Helical" evidence="6">
    <location>
        <begin position="265"/>
        <end position="282"/>
    </location>
</feature>
<dbReference type="PANTHER" id="PTHR13353">
    <property type="entry name" value="TRANSMEMBRANE PROTEIN 19"/>
    <property type="match status" value="1"/>
</dbReference>
<dbReference type="OrthoDB" id="122052at2"/>
<dbReference type="Pfam" id="PF01940">
    <property type="entry name" value="DUF92"/>
    <property type="match status" value="1"/>
</dbReference>